<proteinExistence type="predicted"/>
<name>A0A3P1CC26_9BACT</name>
<dbReference type="EMBL" id="RQJP01000006">
    <property type="protein sequence ID" value="RRB10867.1"/>
    <property type="molecule type" value="Genomic_DNA"/>
</dbReference>
<dbReference type="AlphaFoldDB" id="A0A3P1CC26"/>
<gene>
    <name evidence="1" type="ORF">EHT87_27365</name>
</gene>
<keyword evidence="2" id="KW-1185">Reference proteome</keyword>
<comment type="caution">
    <text evidence="1">The sequence shown here is derived from an EMBL/GenBank/DDBJ whole genome shotgun (WGS) entry which is preliminary data.</text>
</comment>
<protein>
    <submittedName>
        <fullName evidence="1">Uncharacterized protein</fullName>
    </submittedName>
</protein>
<evidence type="ECO:0000313" key="1">
    <source>
        <dbReference type="EMBL" id="RRB10867.1"/>
    </source>
</evidence>
<accession>A0A3P1CC26</accession>
<sequence>MKLSLMNGHYHSADALDILTQMTHIKVSYQERQIKTSDNEEDVKFREKRIKELQRNLEEARRYIAQYGQPGLSIKAEIVLIAH</sequence>
<organism evidence="1 2">
    <name type="scientific">Larkinella knui</name>
    <dbReference type="NCBI Taxonomy" id="2025310"/>
    <lineage>
        <taxon>Bacteria</taxon>
        <taxon>Pseudomonadati</taxon>
        <taxon>Bacteroidota</taxon>
        <taxon>Cytophagia</taxon>
        <taxon>Cytophagales</taxon>
        <taxon>Spirosomataceae</taxon>
        <taxon>Larkinella</taxon>
    </lineage>
</organism>
<dbReference type="OrthoDB" id="965211at2"/>
<reference evidence="1 2" key="1">
    <citation type="submission" date="2018-11" db="EMBL/GenBank/DDBJ databases">
        <authorList>
            <person name="Zhou Z."/>
            <person name="Wang G."/>
        </authorList>
    </citation>
    <scope>NUCLEOTIDE SEQUENCE [LARGE SCALE GENOMIC DNA]</scope>
    <source>
        <strain evidence="1 2">KCTC42998</strain>
    </source>
</reference>
<dbReference type="RefSeq" id="WP_124909958.1">
    <property type="nucleotide sequence ID" value="NZ_RQJP01000006.1"/>
</dbReference>
<dbReference type="Proteomes" id="UP000274271">
    <property type="component" value="Unassembled WGS sequence"/>
</dbReference>
<evidence type="ECO:0000313" key="2">
    <source>
        <dbReference type="Proteomes" id="UP000274271"/>
    </source>
</evidence>